<dbReference type="PANTHER" id="PTHR21177">
    <property type="entry name" value="IP06524P-RELATED"/>
    <property type="match status" value="1"/>
</dbReference>
<feature type="domain" description="DUF4789" evidence="2">
    <location>
        <begin position="65"/>
        <end position="174"/>
    </location>
</feature>
<proteinExistence type="predicted"/>
<accession>A0A8J2LR04</accession>
<dbReference type="PANTHER" id="PTHR21177:SF4">
    <property type="entry name" value="IP06524P"/>
    <property type="match status" value="1"/>
</dbReference>
<evidence type="ECO:0000259" key="2">
    <source>
        <dbReference type="Pfam" id="PF16033"/>
    </source>
</evidence>
<protein>
    <recommendedName>
        <fullName evidence="2">DUF4789 domain-containing protein</fullName>
    </recommendedName>
</protein>
<keyword evidence="4" id="KW-1185">Reference proteome</keyword>
<evidence type="ECO:0000313" key="3">
    <source>
        <dbReference type="EMBL" id="CAG7835012.1"/>
    </source>
</evidence>
<feature type="transmembrane region" description="Helical" evidence="1">
    <location>
        <begin position="6"/>
        <end position="26"/>
    </location>
</feature>
<dbReference type="AlphaFoldDB" id="A0A8J2LR04"/>
<reference evidence="3" key="1">
    <citation type="submission" date="2021-06" db="EMBL/GenBank/DDBJ databases">
        <authorList>
            <person name="Hodson N. C."/>
            <person name="Mongue J. A."/>
            <person name="Jaron S. K."/>
        </authorList>
    </citation>
    <scope>NUCLEOTIDE SEQUENCE</scope>
</reference>
<organism evidence="3 4">
    <name type="scientific">Allacma fusca</name>
    <dbReference type="NCBI Taxonomy" id="39272"/>
    <lineage>
        <taxon>Eukaryota</taxon>
        <taxon>Metazoa</taxon>
        <taxon>Ecdysozoa</taxon>
        <taxon>Arthropoda</taxon>
        <taxon>Hexapoda</taxon>
        <taxon>Collembola</taxon>
        <taxon>Symphypleona</taxon>
        <taxon>Sminthuridae</taxon>
        <taxon>Allacma</taxon>
    </lineage>
</organism>
<dbReference type="OrthoDB" id="6328618at2759"/>
<name>A0A8J2LR04_9HEXA</name>
<sequence length="231" mass="26061">MNSGELKIRGLQVWLSVALVAIIFVANPTRSHVVRRDIDVNELCGDKRLYFEEKKKCYPVLRQGPCGELMVLEPSQDDKNIGECNCQYVKGGGPTCAQRPKVFWEQESRCYYIYDQGPCEIGEWVVPQKDERPSCETIPCMDKYTARLQREYYNVGSGQFIFPRNGECYETLTTEGEFCLPTELVFFIGNDSLNLHCSRIGVCGLTFTRDTNCADGSSPDFQGGCEPVTAL</sequence>
<dbReference type="EMBL" id="CAJVCH010570474">
    <property type="protein sequence ID" value="CAG7835012.1"/>
    <property type="molecule type" value="Genomic_DNA"/>
</dbReference>
<gene>
    <name evidence="3" type="ORF">AFUS01_LOCUS44443</name>
</gene>
<keyword evidence="1" id="KW-1133">Transmembrane helix</keyword>
<keyword evidence="1" id="KW-0472">Membrane</keyword>
<dbReference type="Pfam" id="PF16033">
    <property type="entry name" value="DUF4789"/>
    <property type="match status" value="1"/>
</dbReference>
<dbReference type="Proteomes" id="UP000708208">
    <property type="component" value="Unassembled WGS sequence"/>
</dbReference>
<keyword evidence="1" id="KW-0812">Transmembrane</keyword>
<dbReference type="InterPro" id="IPR031993">
    <property type="entry name" value="DUF4789"/>
</dbReference>
<evidence type="ECO:0000256" key="1">
    <source>
        <dbReference type="SAM" id="Phobius"/>
    </source>
</evidence>
<comment type="caution">
    <text evidence="3">The sequence shown here is derived from an EMBL/GenBank/DDBJ whole genome shotgun (WGS) entry which is preliminary data.</text>
</comment>
<evidence type="ECO:0000313" key="4">
    <source>
        <dbReference type="Proteomes" id="UP000708208"/>
    </source>
</evidence>